<name>A0A653AKF4_9BACT</name>
<dbReference type="InterPro" id="IPR013783">
    <property type="entry name" value="Ig-like_fold"/>
</dbReference>
<proteinExistence type="predicted"/>
<dbReference type="Gene3D" id="2.60.40.10">
    <property type="entry name" value="Immunoglobulins"/>
    <property type="match status" value="1"/>
</dbReference>
<gene>
    <name evidence="2" type="ORF">TRIP_D450027</name>
</gene>
<dbReference type="NCBIfam" id="TIGR04131">
    <property type="entry name" value="Bac_Flav_CTERM"/>
    <property type="match status" value="1"/>
</dbReference>
<dbReference type="AlphaFoldDB" id="A0A653AKF4"/>
<dbReference type="SUPFAM" id="SSF49299">
    <property type="entry name" value="PKD domain"/>
    <property type="match status" value="1"/>
</dbReference>
<feature type="signal peptide" evidence="1">
    <location>
        <begin position="1"/>
        <end position="19"/>
    </location>
</feature>
<dbReference type="CDD" id="cd00146">
    <property type="entry name" value="PKD"/>
    <property type="match status" value="1"/>
</dbReference>
<evidence type="ECO:0000256" key="1">
    <source>
        <dbReference type="SAM" id="SignalP"/>
    </source>
</evidence>
<evidence type="ECO:0000313" key="2">
    <source>
        <dbReference type="EMBL" id="VBB48572.1"/>
    </source>
</evidence>
<sequence length="427" mass="47555">MKKILGLFLIFSCSITAFSQINIKSKYISVSNASGLDNIYIFEKIDNSSEIHYTSSNASSIVKWYTFLNGIKTEMTNVSVLSSTETYIDPDNNTGYLLEVDGQQIASFWVFDYSQYTPVFNSISASDSDSPCDDVKLNINAAVLAFNYQNPTGGNLKLDRKFAVTYTTLEWNEGSKQWDEQTNVETIVLPTSADIMVPVPYTNTTFTLSGDEFASQLGINVAPITSGIYATKAVKCNITSITSTVRKDVTNENNRPKEESQLEGSAPLDINFYSNPTPAADTYIWKIYKDNSESPFISRSVKDNTYTFTEAGKYKVLLTVSNQYCSDIDTVFVEVAESMLAVPKVFTPNGDEIQDEFKVAYQSIIEFNAIVINRWGRRLFSWTDPAKGWDGTIGGKPAAEGPYYYIITAKGSDGKKYKLKGCINLLR</sequence>
<organism evidence="2">
    <name type="scientific">uncultured Paludibacter sp</name>
    <dbReference type="NCBI Taxonomy" id="497635"/>
    <lineage>
        <taxon>Bacteria</taxon>
        <taxon>Pseudomonadati</taxon>
        <taxon>Bacteroidota</taxon>
        <taxon>Bacteroidia</taxon>
        <taxon>Bacteroidales</taxon>
        <taxon>Paludibacteraceae</taxon>
        <taxon>Paludibacter</taxon>
        <taxon>environmental samples</taxon>
    </lineage>
</organism>
<accession>A0A653AKF4</accession>
<protein>
    <recommendedName>
        <fullName evidence="3">PKD domain-containing protein</fullName>
    </recommendedName>
</protein>
<dbReference type="EMBL" id="UPXZ01000040">
    <property type="protein sequence ID" value="VBB48572.1"/>
    <property type="molecule type" value="Genomic_DNA"/>
</dbReference>
<dbReference type="InterPro" id="IPR035986">
    <property type="entry name" value="PKD_dom_sf"/>
</dbReference>
<feature type="chain" id="PRO_5025027067" description="PKD domain-containing protein" evidence="1">
    <location>
        <begin position="20"/>
        <end position="427"/>
    </location>
</feature>
<dbReference type="Pfam" id="PF13585">
    <property type="entry name" value="CHU_C"/>
    <property type="match status" value="1"/>
</dbReference>
<dbReference type="InterPro" id="IPR026341">
    <property type="entry name" value="T9SS_type_B"/>
</dbReference>
<reference evidence="2" key="1">
    <citation type="submission" date="2018-07" db="EMBL/GenBank/DDBJ databases">
        <authorList>
            <consortium name="Genoscope - CEA"/>
            <person name="William W."/>
        </authorList>
    </citation>
    <scope>NUCLEOTIDE SEQUENCE</scope>
    <source>
        <strain evidence="2">IK1</strain>
    </source>
</reference>
<keyword evidence="1" id="KW-0732">Signal</keyword>
<evidence type="ECO:0008006" key="3">
    <source>
        <dbReference type="Google" id="ProtNLM"/>
    </source>
</evidence>